<feature type="transmembrane region" description="Helical" evidence="10">
    <location>
        <begin position="369"/>
        <end position="392"/>
    </location>
</feature>
<dbReference type="InterPro" id="IPR027815">
    <property type="entry name" value="CSC1/OSCA1-like_cyt"/>
</dbReference>
<comment type="similarity">
    <text evidence="2">Belongs to the CSC1 (TC 1.A.17) family.</text>
</comment>
<evidence type="ECO:0000256" key="9">
    <source>
        <dbReference type="ARBA" id="ARBA00023303"/>
    </source>
</evidence>
<organism evidence="14 15">
    <name type="scientific">Quercus lobata</name>
    <name type="common">Valley oak</name>
    <dbReference type="NCBI Taxonomy" id="97700"/>
    <lineage>
        <taxon>Eukaryota</taxon>
        <taxon>Viridiplantae</taxon>
        <taxon>Streptophyta</taxon>
        <taxon>Embryophyta</taxon>
        <taxon>Tracheophyta</taxon>
        <taxon>Spermatophyta</taxon>
        <taxon>Magnoliopsida</taxon>
        <taxon>eudicotyledons</taxon>
        <taxon>Gunneridae</taxon>
        <taxon>Pentapetalae</taxon>
        <taxon>rosids</taxon>
        <taxon>fabids</taxon>
        <taxon>Fagales</taxon>
        <taxon>Fagaceae</taxon>
        <taxon>Quercus</taxon>
    </lineage>
</organism>
<reference evidence="14" key="2">
    <citation type="submission" date="2021-01" db="UniProtKB">
        <authorList>
            <consortium name="EnsemblPlants"/>
        </authorList>
    </citation>
    <scope>IDENTIFICATION</scope>
</reference>
<name>A0A7N2LR68_QUELO</name>
<evidence type="ECO:0008006" key="16">
    <source>
        <dbReference type="Google" id="ProtNLM"/>
    </source>
</evidence>
<dbReference type="EMBL" id="LRBV02000005">
    <property type="status" value="NOT_ANNOTATED_CDS"/>
    <property type="molecule type" value="Genomic_DNA"/>
</dbReference>
<feature type="transmembrane region" description="Helical" evidence="10">
    <location>
        <begin position="643"/>
        <end position="663"/>
    </location>
</feature>
<keyword evidence="5" id="KW-0106">Calcium</keyword>
<dbReference type="OrthoDB" id="1689567at2759"/>
<evidence type="ECO:0000256" key="2">
    <source>
        <dbReference type="ARBA" id="ARBA00007779"/>
    </source>
</evidence>
<dbReference type="FunCoup" id="A0A7N2LR68">
    <property type="interactions" value="696"/>
</dbReference>
<keyword evidence="6 10" id="KW-1133">Transmembrane helix</keyword>
<keyword evidence="3" id="KW-0813">Transport</keyword>
<dbReference type="InterPro" id="IPR032880">
    <property type="entry name" value="CSC1/OSCA1-like_N"/>
</dbReference>
<keyword evidence="8 10" id="KW-0472">Membrane</keyword>
<feature type="domain" description="CSC1/OSCA1-like 7TM region" evidence="11">
    <location>
        <begin position="367"/>
        <end position="638"/>
    </location>
</feature>
<feature type="transmembrane region" description="Helical" evidence="10">
    <location>
        <begin position="145"/>
        <end position="164"/>
    </location>
</feature>
<evidence type="ECO:0000259" key="11">
    <source>
        <dbReference type="Pfam" id="PF02714"/>
    </source>
</evidence>
<keyword evidence="15" id="KW-1185">Reference proteome</keyword>
<evidence type="ECO:0000313" key="14">
    <source>
        <dbReference type="EnsemblPlants" id="QL05p054808:mrna"/>
    </source>
</evidence>
<feature type="domain" description="CSC1/OSCA1-like N-terminal transmembrane" evidence="12">
    <location>
        <begin position="5"/>
        <end position="165"/>
    </location>
</feature>
<feature type="transmembrane region" description="Helical" evidence="10">
    <location>
        <begin position="421"/>
        <end position="441"/>
    </location>
</feature>
<evidence type="ECO:0000256" key="8">
    <source>
        <dbReference type="ARBA" id="ARBA00023136"/>
    </source>
</evidence>
<feature type="transmembrane region" description="Helical" evidence="10">
    <location>
        <begin position="567"/>
        <end position="597"/>
    </location>
</feature>
<dbReference type="EnsemblPlants" id="QL05p054808:mrna">
    <property type="protein sequence ID" value="QL05p054808:mrna"/>
    <property type="gene ID" value="QL05p054808"/>
</dbReference>
<protein>
    <recommendedName>
        <fullName evidence="16">CSC1-like protein ERD4</fullName>
    </recommendedName>
</protein>
<dbReference type="Gramene" id="QL05p054808:mrna">
    <property type="protein sequence ID" value="QL05p054808:mrna"/>
    <property type="gene ID" value="QL05p054808"/>
</dbReference>
<keyword evidence="4 10" id="KW-0812">Transmembrane</keyword>
<evidence type="ECO:0000256" key="7">
    <source>
        <dbReference type="ARBA" id="ARBA00023065"/>
    </source>
</evidence>
<dbReference type="Pfam" id="PF13967">
    <property type="entry name" value="RSN1_TM"/>
    <property type="match status" value="1"/>
</dbReference>
<feature type="transmembrane region" description="Helical" evidence="10">
    <location>
        <begin position="82"/>
        <end position="107"/>
    </location>
</feature>
<evidence type="ECO:0000256" key="3">
    <source>
        <dbReference type="ARBA" id="ARBA00022448"/>
    </source>
</evidence>
<evidence type="ECO:0000256" key="6">
    <source>
        <dbReference type="ARBA" id="ARBA00022989"/>
    </source>
</evidence>
<accession>A0A7N2LR68</accession>
<dbReference type="Pfam" id="PF02714">
    <property type="entry name" value="RSN1_7TM"/>
    <property type="match status" value="1"/>
</dbReference>
<feature type="domain" description="CSC1/OSCA1-like cytosolic" evidence="13">
    <location>
        <begin position="189"/>
        <end position="356"/>
    </location>
</feature>
<dbReference type="PANTHER" id="PTHR13018:SF100">
    <property type="entry name" value="CSC1-LIKE PROTEIN ERD4"/>
    <property type="match status" value="1"/>
</dbReference>
<dbReference type="GO" id="GO:0005227">
    <property type="term" value="F:calcium-activated cation channel activity"/>
    <property type="evidence" value="ECO:0007669"/>
    <property type="project" value="InterPro"/>
</dbReference>
<keyword evidence="9" id="KW-0407">Ion channel</keyword>
<dbReference type="InterPro" id="IPR003864">
    <property type="entry name" value="CSC1/OSCA1-like_7TM"/>
</dbReference>
<comment type="subcellular location">
    <subcellularLocation>
        <location evidence="1">Membrane</location>
        <topology evidence="1">Multi-pass membrane protein</topology>
    </subcellularLocation>
</comment>
<evidence type="ECO:0000256" key="10">
    <source>
        <dbReference type="SAM" id="Phobius"/>
    </source>
</evidence>
<feature type="transmembrane region" description="Helical" evidence="10">
    <location>
        <begin position="503"/>
        <end position="522"/>
    </location>
</feature>
<dbReference type="InParanoid" id="A0A7N2LR68"/>
<evidence type="ECO:0000256" key="4">
    <source>
        <dbReference type="ARBA" id="ARBA00022692"/>
    </source>
</evidence>
<dbReference type="RefSeq" id="XP_030973160.1">
    <property type="nucleotide sequence ID" value="XM_031117300.1"/>
</dbReference>
<evidence type="ECO:0000256" key="1">
    <source>
        <dbReference type="ARBA" id="ARBA00004141"/>
    </source>
</evidence>
<evidence type="ECO:0000259" key="12">
    <source>
        <dbReference type="Pfam" id="PF13967"/>
    </source>
</evidence>
<dbReference type="InterPro" id="IPR045122">
    <property type="entry name" value="Csc1-like"/>
</dbReference>
<dbReference type="AlphaFoldDB" id="A0A7N2LR68"/>
<dbReference type="Pfam" id="PF14703">
    <property type="entry name" value="PHM7_cyt"/>
    <property type="match status" value="1"/>
</dbReference>
<feature type="transmembrane region" description="Helical" evidence="10">
    <location>
        <begin position="6"/>
        <end position="27"/>
    </location>
</feature>
<dbReference type="GO" id="GO:0005886">
    <property type="term" value="C:plasma membrane"/>
    <property type="evidence" value="ECO:0007669"/>
    <property type="project" value="TreeGrafter"/>
</dbReference>
<dbReference type="GeneID" id="115993032"/>
<dbReference type="Proteomes" id="UP000594261">
    <property type="component" value="Chromosome 5"/>
</dbReference>
<gene>
    <name evidence="14" type="primary">LOC115993032</name>
</gene>
<dbReference type="PANTHER" id="PTHR13018">
    <property type="entry name" value="PROBABLE MEMBRANE PROTEIN DUF221-RELATED"/>
    <property type="match status" value="1"/>
</dbReference>
<sequence>MDFSSFLTSLGTSFVIFLVLMLLYTWLSRKPGNTVIYYPNRILKGLGPYKGGSSTRNPLAWIREAMSSTEQDIIDMSGYDTAVYFVFLRTVLGILVLTGIALLPVLLPVAATDDSVKSTAAKTNGTFSDLDYSYMGNVKARSPRLWAFLIATYWVSFVTYYLLWKAYKHVSGLRANALMSDEVKLKPEQFAILVRDIPPVPAGQTRQRQVDSYFESIYPKTFYRSMVVTDNKVVNKLWKELEGYKKKLAHAEAVYAESKKPGKPEGARPTNRIGFLGLIGKKVDSMDYYTKKIKEVTPKLESERKFTLREKQQNAALVFFRSRVSAASAAQSLHSQMVDKWTVSNAPEPRQVIWTNLKIKFYQRQVRQYVVYVIVALTIVFFMIPIGFISAFTTLENLKKYLPFLESIVNLDAIKTVLEAYLPQLALIIFLALLPKFLHFLSKAEGIPSESHVVRASSGKYFYFTVLDVFIGVSVSGTLFSTLKTIEKNPNSIVPLLGNSLPLNATFFLTYVALRFFVGYGLELSRIVPLIIFHLKKKYRCKTEAELKEAWLPGDLKYGTRVPGDMLIATIVLCYSVIAPIIILFGLVYFGLGWLILRNQALNVYVPSYESYGRMWPHMHNRILAALILHQVTMFGYFGVKKFYYAPFIITLIIPSLIFGFVCHKKFYRFFCDTPLEVALRSSKEIPNNDMELIFKSYIPPSLSSEKIDVVPV</sequence>
<evidence type="ECO:0000259" key="13">
    <source>
        <dbReference type="Pfam" id="PF14703"/>
    </source>
</evidence>
<dbReference type="OMA" id="YISMVEY"/>
<evidence type="ECO:0000256" key="5">
    <source>
        <dbReference type="ARBA" id="ARBA00022837"/>
    </source>
</evidence>
<feature type="transmembrane region" description="Helical" evidence="10">
    <location>
        <begin position="461"/>
        <end position="483"/>
    </location>
</feature>
<dbReference type="KEGG" id="qlo:115993032"/>
<proteinExistence type="inferred from homology"/>
<evidence type="ECO:0000313" key="15">
    <source>
        <dbReference type="Proteomes" id="UP000594261"/>
    </source>
</evidence>
<keyword evidence="7" id="KW-0406">Ion transport</keyword>
<reference evidence="14 15" key="1">
    <citation type="journal article" date="2016" name="G3 (Bethesda)">
        <title>First Draft Assembly and Annotation of the Genome of a California Endemic Oak Quercus lobata Nee (Fagaceae).</title>
        <authorList>
            <person name="Sork V.L."/>
            <person name="Fitz-Gibbon S.T."/>
            <person name="Puiu D."/>
            <person name="Crepeau M."/>
            <person name="Gugger P.F."/>
            <person name="Sherman R."/>
            <person name="Stevens K."/>
            <person name="Langley C.H."/>
            <person name="Pellegrini M."/>
            <person name="Salzberg S.L."/>
        </authorList>
    </citation>
    <scope>NUCLEOTIDE SEQUENCE [LARGE SCALE GENOMIC DNA]</scope>
    <source>
        <strain evidence="14 15">cv. SW786</strain>
    </source>
</reference>